<dbReference type="Gene3D" id="3.40.50.1950">
    <property type="entry name" value="Flavin prenyltransferase-like"/>
    <property type="match status" value="1"/>
</dbReference>
<keyword evidence="2 3" id="KW-0456">Lyase</keyword>
<comment type="pathway">
    <text evidence="3 4">Cofactor biosynthesis; coenzyme A biosynthesis; CoA from (R)-pantothenate: step 2/5.</text>
</comment>
<keyword evidence="3 4" id="KW-0288">FMN</keyword>
<comment type="catalytic activity">
    <reaction evidence="3 4">
        <text>(R)-4'-phosphopantothenate + L-cysteine + CTP = N-[(R)-4-phosphopantothenoyl]-L-cysteine + CMP + diphosphate + H(+)</text>
        <dbReference type="Rhea" id="RHEA:19397"/>
        <dbReference type="ChEBI" id="CHEBI:10986"/>
        <dbReference type="ChEBI" id="CHEBI:15378"/>
        <dbReference type="ChEBI" id="CHEBI:33019"/>
        <dbReference type="ChEBI" id="CHEBI:35235"/>
        <dbReference type="ChEBI" id="CHEBI:37563"/>
        <dbReference type="ChEBI" id="CHEBI:59458"/>
        <dbReference type="ChEBI" id="CHEBI:60377"/>
        <dbReference type="EC" id="6.3.2.5"/>
    </reaction>
</comment>
<protein>
    <recommendedName>
        <fullName evidence="3">Coenzyme A biosynthesis bifunctional protein CoaBC</fullName>
    </recommendedName>
    <alternativeName>
        <fullName evidence="3">DNA/pantothenate metabolism flavoprotein</fullName>
    </alternativeName>
    <alternativeName>
        <fullName evidence="3">Phosphopantothenoylcysteine synthetase/decarboxylase</fullName>
        <shortName evidence="3">PPCS-PPCDC</shortName>
    </alternativeName>
    <domain>
        <recommendedName>
            <fullName evidence="3">Phosphopantothenoylcysteine decarboxylase</fullName>
            <shortName evidence="3">PPC decarboxylase</shortName>
            <shortName evidence="3">PPC-DC</shortName>
            <ecNumber evidence="3">4.1.1.36</ecNumber>
        </recommendedName>
        <alternativeName>
            <fullName evidence="3">CoaC</fullName>
        </alternativeName>
    </domain>
    <domain>
        <recommendedName>
            <fullName evidence="3">Phosphopantothenate--cysteine ligase</fullName>
            <ecNumber evidence="3">6.3.2.5</ecNumber>
        </recommendedName>
        <alternativeName>
            <fullName evidence="3">CoaB</fullName>
        </alternativeName>
        <alternativeName>
            <fullName evidence="3">Phosphopantothenoylcysteine synthetase</fullName>
            <shortName evidence="3">PPC synthetase</shortName>
            <shortName evidence="3">PPC-S</shortName>
        </alternativeName>
    </domain>
</protein>
<keyword evidence="3 4" id="KW-0436">Ligase</keyword>
<dbReference type="UniPathway" id="UPA00241">
    <property type="reaction ID" value="UER00353"/>
</dbReference>
<dbReference type="InterPro" id="IPR005252">
    <property type="entry name" value="CoaBC"/>
</dbReference>
<feature type="region of interest" description="Phosphopantothenate--cysteine ligase" evidence="3">
    <location>
        <begin position="192"/>
        <end position="401"/>
    </location>
</feature>
<evidence type="ECO:0000259" key="5">
    <source>
        <dbReference type="Pfam" id="PF02441"/>
    </source>
</evidence>
<dbReference type="Proteomes" id="UP000077339">
    <property type="component" value="Unassembled WGS sequence"/>
</dbReference>
<evidence type="ECO:0000313" key="7">
    <source>
        <dbReference type="EMBL" id="OAA28014.1"/>
    </source>
</evidence>
<keyword evidence="3" id="KW-0511">Multifunctional enzyme</keyword>
<comment type="cofactor">
    <cofactor evidence="3">
        <name>Mg(2+)</name>
        <dbReference type="ChEBI" id="CHEBI:18420"/>
    </cofactor>
</comment>
<dbReference type="NCBIfam" id="TIGR00521">
    <property type="entry name" value="coaBC_dfp"/>
    <property type="match status" value="1"/>
</dbReference>
<dbReference type="RefSeq" id="WP_068348792.1">
    <property type="nucleotide sequence ID" value="NZ_JFHK01000024.1"/>
</dbReference>
<dbReference type="PANTHER" id="PTHR14359:SF6">
    <property type="entry name" value="PHOSPHOPANTOTHENOYLCYSTEINE DECARBOXYLASE"/>
    <property type="match status" value="1"/>
</dbReference>
<dbReference type="SUPFAM" id="SSF102645">
    <property type="entry name" value="CoaB-like"/>
    <property type="match status" value="1"/>
</dbReference>
<feature type="binding site" evidence="3">
    <location>
        <position position="323"/>
    </location>
    <ligand>
        <name>CTP</name>
        <dbReference type="ChEBI" id="CHEBI:37563"/>
    </ligand>
</feature>
<dbReference type="Pfam" id="PF02441">
    <property type="entry name" value="Flavoprotein"/>
    <property type="match status" value="1"/>
</dbReference>
<name>A0A176JWF2_9BACT</name>
<dbReference type="SUPFAM" id="SSF52507">
    <property type="entry name" value="Homo-oligomeric flavin-containing Cys decarboxylases, HFCD"/>
    <property type="match status" value="1"/>
</dbReference>
<dbReference type="EC" id="4.1.1.36" evidence="3"/>
<comment type="cofactor">
    <cofactor evidence="3">
        <name>FMN</name>
        <dbReference type="ChEBI" id="CHEBI:58210"/>
    </cofactor>
    <text evidence="3">Binds 1 FMN per subunit.</text>
</comment>
<evidence type="ECO:0000256" key="3">
    <source>
        <dbReference type="HAMAP-Rule" id="MF_02225"/>
    </source>
</evidence>
<keyword evidence="3" id="KW-0479">Metal-binding</keyword>
<dbReference type="AlphaFoldDB" id="A0A176JWF2"/>
<comment type="caution">
    <text evidence="7">The sequence shown here is derived from an EMBL/GenBank/DDBJ whole genome shotgun (WGS) entry which is preliminary data.</text>
</comment>
<comment type="similarity">
    <text evidence="3 4">In the C-terminal section; belongs to the PPC synthetase family.</text>
</comment>
<comment type="function">
    <text evidence="4">Catalyzes two steps in the biosynthesis of coenzyme A. In the first step cysteine is conjugated to 4'-phosphopantothenate to form 4-phosphopantothenoylcysteine, in the latter compound is decarboxylated to form 4'-phosphopantotheine.</text>
</comment>
<organism evidence="7 8">
    <name type="scientific">Kosmotoga arenicorallina S304</name>
    <dbReference type="NCBI Taxonomy" id="1453497"/>
    <lineage>
        <taxon>Bacteria</taxon>
        <taxon>Thermotogati</taxon>
        <taxon>Thermotogota</taxon>
        <taxon>Thermotogae</taxon>
        <taxon>Kosmotogales</taxon>
        <taxon>Kosmotogaceae</taxon>
        <taxon>Kosmotoga</taxon>
    </lineage>
</organism>
<dbReference type="Pfam" id="PF04127">
    <property type="entry name" value="DFP"/>
    <property type="match status" value="1"/>
</dbReference>
<dbReference type="InterPro" id="IPR003382">
    <property type="entry name" value="Flavoprotein"/>
</dbReference>
<dbReference type="EMBL" id="JFHK01000024">
    <property type="protein sequence ID" value="OAA28014.1"/>
    <property type="molecule type" value="Genomic_DNA"/>
</dbReference>
<dbReference type="PATRIC" id="fig|1453497.3.peg.959"/>
<comment type="catalytic activity">
    <reaction evidence="3 4">
        <text>N-[(R)-4-phosphopantothenoyl]-L-cysteine + H(+) = (R)-4'-phosphopantetheine + CO2</text>
        <dbReference type="Rhea" id="RHEA:16793"/>
        <dbReference type="ChEBI" id="CHEBI:15378"/>
        <dbReference type="ChEBI" id="CHEBI:16526"/>
        <dbReference type="ChEBI" id="CHEBI:59458"/>
        <dbReference type="ChEBI" id="CHEBI:61723"/>
        <dbReference type="EC" id="4.1.1.36"/>
    </reaction>
</comment>
<dbReference type="STRING" id="1453497.AT15_04835"/>
<dbReference type="GO" id="GO:0004632">
    <property type="term" value="F:phosphopantothenate--cysteine ligase activity"/>
    <property type="evidence" value="ECO:0007669"/>
    <property type="project" value="UniProtKB-UniRule"/>
</dbReference>
<feature type="binding site" evidence="3">
    <location>
        <position position="280"/>
    </location>
    <ligand>
        <name>CTP</name>
        <dbReference type="ChEBI" id="CHEBI:37563"/>
    </ligand>
</feature>
<evidence type="ECO:0000313" key="8">
    <source>
        <dbReference type="Proteomes" id="UP000077339"/>
    </source>
</evidence>
<comment type="similarity">
    <text evidence="3 4">In the N-terminal section; belongs to the HFCD (homo-oligomeric flavin containing Cys decarboxylase) superfamily.</text>
</comment>
<dbReference type="GO" id="GO:0015941">
    <property type="term" value="P:pantothenate catabolic process"/>
    <property type="evidence" value="ECO:0007669"/>
    <property type="project" value="InterPro"/>
</dbReference>
<comment type="pathway">
    <text evidence="3 4">Cofactor biosynthesis; coenzyme A biosynthesis; CoA from (R)-pantothenate: step 3/5.</text>
</comment>
<feature type="binding site" evidence="3">
    <location>
        <position position="341"/>
    </location>
    <ligand>
        <name>CTP</name>
        <dbReference type="ChEBI" id="CHEBI:37563"/>
    </ligand>
</feature>
<keyword evidence="1 3" id="KW-0210">Decarboxylase</keyword>
<dbReference type="PANTHER" id="PTHR14359">
    <property type="entry name" value="HOMO-OLIGOMERIC FLAVIN CONTAINING CYS DECARBOXYLASE FAMILY"/>
    <property type="match status" value="1"/>
</dbReference>
<sequence length="401" mass="43827">MSLSLQGRKILLGVSSGIAIYKAVDLLSMLRKSGAELKVVLTPEAEKMVSGSVFSAVGNCPVYSELFQVQEGFIPHTDLSRWAELFVIAPATANTIAKLNVGIADNLLLATALAYPDRPKMLVPTMNTRMYENPVTLENIASLKSMGWHVITPESGHLACGELGKGRYPENSAIMEEIAYLLFEKPLAGVKVMVTAGPTREKIDNVRYITNRSSGKMGYALARMLRLMGAEVILISGPTTLKIPSGVRAVKVQSAAEMAKAVDTHSKDSRVIIMAAAVADYRPAEPSESKIKKGAGKLTLILERTRDILATLERKEGQIVIGFCAEDRDLENRAREKLVKKSLDAIVCNDISRRDIAFGSEENEVSVFFRDGSSEYIEKADKDTVALQLIKRVILRLLSKS</sequence>
<dbReference type="Gene3D" id="3.40.50.10300">
    <property type="entry name" value="CoaB-like"/>
    <property type="match status" value="1"/>
</dbReference>
<dbReference type="OrthoDB" id="9802554at2"/>
<feature type="active site" description="Proton donor" evidence="3">
    <location>
        <position position="160"/>
    </location>
</feature>
<feature type="binding site" evidence="3">
    <location>
        <position position="290"/>
    </location>
    <ligand>
        <name>CTP</name>
        <dbReference type="ChEBI" id="CHEBI:37563"/>
    </ligand>
</feature>
<evidence type="ECO:0000256" key="4">
    <source>
        <dbReference type="RuleBase" id="RU364078"/>
    </source>
</evidence>
<accession>A0A176JWF2</accession>
<feature type="region of interest" description="Phosphopantothenoylcysteine decarboxylase" evidence="3">
    <location>
        <begin position="1"/>
        <end position="191"/>
    </location>
</feature>
<keyword evidence="3" id="KW-0460">Magnesium</keyword>
<dbReference type="GO" id="GO:0015937">
    <property type="term" value="P:coenzyme A biosynthetic process"/>
    <property type="evidence" value="ECO:0007669"/>
    <property type="project" value="UniProtKB-UniRule"/>
</dbReference>
<dbReference type="InterPro" id="IPR007085">
    <property type="entry name" value="DNA/pantothenate-metab_flavo_C"/>
</dbReference>
<dbReference type="HAMAP" id="MF_02225">
    <property type="entry name" value="CoaBC"/>
    <property type="match status" value="1"/>
</dbReference>
<gene>
    <name evidence="3" type="primary">coaBC</name>
    <name evidence="7" type="ORF">AT15_04835</name>
</gene>
<dbReference type="EC" id="6.3.2.5" evidence="3"/>
<dbReference type="GO" id="GO:0004633">
    <property type="term" value="F:phosphopantothenoylcysteine decarboxylase activity"/>
    <property type="evidence" value="ECO:0007669"/>
    <property type="project" value="UniProtKB-UniRule"/>
</dbReference>
<feature type="domain" description="DNA/pantothenate metabolism flavoprotein C-terminal" evidence="6">
    <location>
        <begin position="187"/>
        <end position="393"/>
    </location>
</feature>
<dbReference type="InterPro" id="IPR036551">
    <property type="entry name" value="Flavin_trans-like"/>
</dbReference>
<comment type="function">
    <text evidence="3">Catalyzes two sequential steps in the biosynthesis of coenzyme A. In the first step cysteine is conjugated to 4'-phosphopantothenate to form 4-phosphopantothenoylcysteine. In the second step the latter compound is decarboxylated to form 4'-phosphopantotheine.</text>
</comment>
<dbReference type="InterPro" id="IPR035929">
    <property type="entry name" value="CoaB-like_sf"/>
</dbReference>
<dbReference type="GO" id="GO:0010181">
    <property type="term" value="F:FMN binding"/>
    <property type="evidence" value="ECO:0007669"/>
    <property type="project" value="UniProtKB-UniRule"/>
</dbReference>
<comment type="caution">
    <text evidence="3">Lacks conserved residue(s) required for the propagation of feature annotation.</text>
</comment>
<feature type="binding site" evidence="3">
    <location>
        <position position="337"/>
    </location>
    <ligand>
        <name>CTP</name>
        <dbReference type="ChEBI" id="CHEBI:37563"/>
    </ligand>
</feature>
<reference evidence="7 8" key="1">
    <citation type="submission" date="2014-02" db="EMBL/GenBank/DDBJ databases">
        <title>Kosmotoga genome sequencing.</title>
        <authorList>
            <person name="Pollo S.M."/>
            <person name="Charchuk R."/>
            <person name="Nesbo C.L."/>
        </authorList>
    </citation>
    <scope>NUCLEOTIDE SEQUENCE [LARGE SCALE GENOMIC DNA]</scope>
    <source>
        <strain evidence="7 8">S304</strain>
    </source>
</reference>
<evidence type="ECO:0000256" key="2">
    <source>
        <dbReference type="ARBA" id="ARBA00023239"/>
    </source>
</evidence>
<dbReference type="GO" id="GO:0046872">
    <property type="term" value="F:metal ion binding"/>
    <property type="evidence" value="ECO:0007669"/>
    <property type="project" value="UniProtKB-KW"/>
</dbReference>
<keyword evidence="3 4" id="KW-0285">Flavoprotein</keyword>
<evidence type="ECO:0000259" key="6">
    <source>
        <dbReference type="Pfam" id="PF04127"/>
    </source>
</evidence>
<evidence type="ECO:0000256" key="1">
    <source>
        <dbReference type="ARBA" id="ARBA00022793"/>
    </source>
</evidence>
<feature type="domain" description="Flavoprotein" evidence="5">
    <location>
        <begin position="9"/>
        <end position="179"/>
    </location>
</feature>
<proteinExistence type="inferred from homology"/>
<dbReference type="GO" id="GO:0071513">
    <property type="term" value="C:phosphopantothenoylcysteine decarboxylase complex"/>
    <property type="evidence" value="ECO:0007669"/>
    <property type="project" value="TreeGrafter"/>
</dbReference>
<keyword evidence="8" id="KW-1185">Reference proteome</keyword>